<gene>
    <name evidence="1" type="ORF">CISIN_1g0291682mg</name>
</gene>
<evidence type="ECO:0000313" key="2">
    <source>
        <dbReference type="Proteomes" id="UP000027120"/>
    </source>
</evidence>
<dbReference type="AlphaFoldDB" id="A0A067DGY2"/>
<dbReference type="Proteomes" id="UP000027120">
    <property type="component" value="Unassembled WGS sequence"/>
</dbReference>
<organism evidence="1 2">
    <name type="scientific">Citrus sinensis</name>
    <name type="common">Sweet orange</name>
    <name type="synonym">Citrus aurantium var. sinensis</name>
    <dbReference type="NCBI Taxonomy" id="2711"/>
    <lineage>
        <taxon>Eukaryota</taxon>
        <taxon>Viridiplantae</taxon>
        <taxon>Streptophyta</taxon>
        <taxon>Embryophyta</taxon>
        <taxon>Tracheophyta</taxon>
        <taxon>Spermatophyta</taxon>
        <taxon>Magnoliopsida</taxon>
        <taxon>eudicotyledons</taxon>
        <taxon>Gunneridae</taxon>
        <taxon>Pentapetalae</taxon>
        <taxon>rosids</taxon>
        <taxon>malvids</taxon>
        <taxon>Sapindales</taxon>
        <taxon>Rutaceae</taxon>
        <taxon>Aurantioideae</taxon>
        <taxon>Citrus</taxon>
    </lineage>
</organism>
<feature type="non-terminal residue" evidence="1">
    <location>
        <position position="1"/>
    </location>
</feature>
<proteinExistence type="predicted"/>
<name>A0A067DGY2_CITSI</name>
<dbReference type="EMBL" id="KK785516">
    <property type="protein sequence ID" value="KDO42118.1"/>
    <property type="molecule type" value="Genomic_DNA"/>
</dbReference>
<reference evidence="1 2" key="1">
    <citation type="submission" date="2014-04" db="EMBL/GenBank/DDBJ databases">
        <authorList>
            <consortium name="International Citrus Genome Consortium"/>
            <person name="Gmitter F."/>
            <person name="Chen C."/>
            <person name="Farmerie W."/>
            <person name="Harkins T."/>
            <person name="Desany B."/>
            <person name="Mohiuddin M."/>
            <person name="Kodira C."/>
            <person name="Borodovsky M."/>
            <person name="Lomsadze A."/>
            <person name="Burns P."/>
            <person name="Jenkins J."/>
            <person name="Prochnik S."/>
            <person name="Shu S."/>
            <person name="Chapman J."/>
            <person name="Pitluck S."/>
            <person name="Schmutz J."/>
            <person name="Rokhsar D."/>
        </authorList>
    </citation>
    <scope>NUCLEOTIDE SEQUENCE</scope>
</reference>
<accession>A0A067DGY2</accession>
<sequence>KKMPGFFSCLVPACGS</sequence>
<evidence type="ECO:0000313" key="1">
    <source>
        <dbReference type="EMBL" id="KDO42118.1"/>
    </source>
</evidence>
<keyword evidence="2" id="KW-1185">Reference proteome</keyword>
<protein>
    <submittedName>
        <fullName evidence="1">Uncharacterized protein</fullName>
    </submittedName>
</protein>